<dbReference type="SMART" id="SM00173">
    <property type="entry name" value="RAS"/>
    <property type="match status" value="1"/>
</dbReference>
<feature type="binding site" evidence="8">
    <location>
        <begin position="302"/>
        <end position="305"/>
    </location>
    <ligand>
        <name>GTP</name>
        <dbReference type="ChEBI" id="CHEBI:37565"/>
        <label>2</label>
    </ligand>
</feature>
<dbReference type="Gene3D" id="3.40.50.300">
    <property type="entry name" value="P-loop containing nucleotide triphosphate hydrolases"/>
    <property type="match status" value="2"/>
</dbReference>
<name>A0A2H0NDU8_9BACT</name>
<dbReference type="Gene3D" id="3.30.300.20">
    <property type="match status" value="1"/>
</dbReference>
<evidence type="ECO:0000259" key="11">
    <source>
        <dbReference type="PROSITE" id="PS51712"/>
    </source>
</evidence>
<reference evidence="12 13" key="1">
    <citation type="submission" date="2017-09" db="EMBL/GenBank/DDBJ databases">
        <title>Depth-based differentiation of microbial function through sediment-hosted aquifers and enrichment of novel symbionts in the deep terrestrial subsurface.</title>
        <authorList>
            <person name="Probst A.J."/>
            <person name="Ladd B."/>
            <person name="Jarett J.K."/>
            <person name="Geller-Mcgrath D.E."/>
            <person name="Sieber C.M."/>
            <person name="Emerson J.B."/>
            <person name="Anantharaman K."/>
            <person name="Thomas B.C."/>
            <person name="Malmstrom R."/>
            <person name="Stieglmeier M."/>
            <person name="Klingl A."/>
            <person name="Woyke T."/>
            <person name="Ryan C.M."/>
            <person name="Banfield J.F."/>
        </authorList>
    </citation>
    <scope>NUCLEOTIDE SEQUENCE [LARGE SCALE GENOMIC DNA]</scope>
    <source>
        <strain evidence="12">CG11_big_fil_rev_8_21_14_0_20_36_20</strain>
    </source>
</reference>
<evidence type="ECO:0000256" key="3">
    <source>
        <dbReference type="ARBA" id="ARBA00022517"/>
    </source>
</evidence>
<dbReference type="EMBL" id="PCWQ01000007">
    <property type="protein sequence ID" value="PIR07071.1"/>
    <property type="molecule type" value="Genomic_DNA"/>
</dbReference>
<keyword evidence="5 8" id="KW-0547">Nucleotide-binding</keyword>
<dbReference type="PANTHER" id="PTHR43834:SF6">
    <property type="entry name" value="GTPASE DER"/>
    <property type="match status" value="1"/>
</dbReference>
<dbReference type="NCBIfam" id="TIGR03594">
    <property type="entry name" value="GTPase_EngA"/>
    <property type="match status" value="1"/>
</dbReference>
<accession>A0A2H0NDU8</accession>
<dbReference type="Pfam" id="PF01926">
    <property type="entry name" value="MMR_HSR1"/>
    <property type="match status" value="2"/>
</dbReference>
<dbReference type="InterPro" id="IPR027417">
    <property type="entry name" value="P-loop_NTPase"/>
</dbReference>
<evidence type="ECO:0000256" key="9">
    <source>
        <dbReference type="PROSITE-ProRule" id="PRU01049"/>
    </source>
</evidence>
<keyword evidence="6 8" id="KW-0342">GTP-binding</keyword>
<dbReference type="CDD" id="cd01894">
    <property type="entry name" value="EngA1"/>
    <property type="match status" value="1"/>
</dbReference>
<evidence type="ECO:0000313" key="12">
    <source>
        <dbReference type="EMBL" id="PIR07071.1"/>
    </source>
</evidence>
<dbReference type="Proteomes" id="UP000230564">
    <property type="component" value="Unassembled WGS sequence"/>
</dbReference>
<dbReference type="InterPro" id="IPR031166">
    <property type="entry name" value="G_ENGA"/>
</dbReference>
<comment type="similarity">
    <text evidence="1 8 9 10">Belongs to the TRAFAC class TrmE-Era-EngA-EngB-Septin-like GTPase superfamily. EngA (Der) GTPase family.</text>
</comment>
<dbReference type="InterPro" id="IPR005225">
    <property type="entry name" value="Small_GTP-bd"/>
</dbReference>
<gene>
    <name evidence="8 12" type="primary">der</name>
    <name evidence="12" type="ORF">COV55_01425</name>
</gene>
<dbReference type="PANTHER" id="PTHR43834">
    <property type="entry name" value="GTPASE DER"/>
    <property type="match status" value="1"/>
</dbReference>
<organism evidence="12 13">
    <name type="scientific">Candidatus Komeilibacteria bacterium CG11_big_fil_rev_8_21_14_0_20_36_20</name>
    <dbReference type="NCBI Taxonomy" id="1974477"/>
    <lineage>
        <taxon>Bacteria</taxon>
        <taxon>Candidatus Komeiliibacteriota</taxon>
    </lineage>
</organism>
<dbReference type="InterPro" id="IPR016484">
    <property type="entry name" value="GTPase_Der"/>
</dbReference>
<feature type="domain" description="EngA-type G" evidence="11">
    <location>
        <begin position="183"/>
        <end position="360"/>
    </location>
</feature>
<comment type="subunit">
    <text evidence="8">Associates with the 50S ribosomal subunit.</text>
</comment>
<dbReference type="GO" id="GO:0005525">
    <property type="term" value="F:GTP binding"/>
    <property type="evidence" value="ECO:0007669"/>
    <property type="project" value="UniProtKB-UniRule"/>
</dbReference>
<dbReference type="CDD" id="cd01895">
    <property type="entry name" value="EngA2"/>
    <property type="match status" value="1"/>
</dbReference>
<dbReference type="PIRSF" id="PIRSF006485">
    <property type="entry name" value="GTP-binding_EngA"/>
    <property type="match status" value="1"/>
</dbReference>
<dbReference type="SUPFAM" id="SSF52540">
    <property type="entry name" value="P-loop containing nucleoside triphosphate hydrolases"/>
    <property type="match status" value="2"/>
</dbReference>
<dbReference type="NCBIfam" id="TIGR00231">
    <property type="entry name" value="small_GTP"/>
    <property type="match status" value="2"/>
</dbReference>
<feature type="binding site" evidence="8">
    <location>
        <begin position="11"/>
        <end position="18"/>
    </location>
    <ligand>
        <name>GTP</name>
        <dbReference type="ChEBI" id="CHEBI:37565"/>
        <label>1</label>
    </ligand>
</feature>
<evidence type="ECO:0000256" key="1">
    <source>
        <dbReference type="ARBA" id="ARBA00008279"/>
    </source>
</evidence>
<feature type="binding site" evidence="8">
    <location>
        <begin position="189"/>
        <end position="196"/>
    </location>
    <ligand>
        <name>GTP</name>
        <dbReference type="ChEBI" id="CHEBI:37565"/>
        <label>2</label>
    </ligand>
</feature>
<dbReference type="InterPro" id="IPR015946">
    <property type="entry name" value="KH_dom-like_a/b"/>
</dbReference>
<dbReference type="HAMAP" id="MF_00195">
    <property type="entry name" value="GTPase_Der"/>
    <property type="match status" value="1"/>
</dbReference>
<feature type="binding site" evidence="8">
    <location>
        <begin position="121"/>
        <end position="124"/>
    </location>
    <ligand>
        <name>GTP</name>
        <dbReference type="ChEBI" id="CHEBI:37565"/>
        <label>1</label>
    </ligand>
</feature>
<dbReference type="InterPro" id="IPR006073">
    <property type="entry name" value="GTP-bd"/>
</dbReference>
<feature type="domain" description="EngA-type G" evidence="11">
    <location>
        <begin position="5"/>
        <end position="169"/>
    </location>
</feature>
<dbReference type="PROSITE" id="PS51419">
    <property type="entry name" value="RAB"/>
    <property type="match status" value="1"/>
</dbReference>
<dbReference type="GO" id="GO:0042254">
    <property type="term" value="P:ribosome biogenesis"/>
    <property type="evidence" value="ECO:0007669"/>
    <property type="project" value="UniProtKB-KW"/>
</dbReference>
<dbReference type="PRINTS" id="PR00326">
    <property type="entry name" value="GTP1OBG"/>
</dbReference>
<evidence type="ECO:0000256" key="6">
    <source>
        <dbReference type="ARBA" id="ARBA00023134"/>
    </source>
</evidence>
<evidence type="ECO:0000256" key="10">
    <source>
        <dbReference type="RuleBase" id="RU004481"/>
    </source>
</evidence>
<comment type="caution">
    <text evidence="12">The sequence shown here is derived from an EMBL/GenBank/DDBJ whole genome shotgun (WGS) entry which is preliminary data.</text>
</comment>
<feature type="binding site" evidence="8">
    <location>
        <begin position="236"/>
        <end position="240"/>
    </location>
    <ligand>
        <name>GTP</name>
        <dbReference type="ChEBI" id="CHEBI:37565"/>
        <label>2</label>
    </ligand>
</feature>
<evidence type="ECO:0000256" key="2">
    <source>
        <dbReference type="ARBA" id="ARBA00020953"/>
    </source>
</evidence>
<proteinExistence type="inferred from homology"/>
<sequence>MANLHKVAIIGRVNVGKSSLFNTLIADRKAIISSIAGTTRDRNYAICSWQGLDFQLIDTGGLEDNPLEGIPYEINQQIQAAIKEADLILFVVDAKNGIMPTDKEFSQRFKKLKKPTILAVNKVDNNKLRQGLPEFYRLNLGEPWPISAHSGMGTGDILDEVVSVLKKLKKPKQKKAPAEEKVIKVAIIGKPNVGKSSLVNALIGEKRLIVSDQPHTTRDAQDVTITVDKQKIVLVDTAGWRRQGKQTIDAFEKQSITQSLANIKRSDIAILVTDASQRLSWQDKHLIDEANQAGVGIIILANKWDLIPNKTITTAEEFTKYYRKFFPFVAWVPLLFTSATEKLRLKKILSLVLEIYQEKNKMINSNALDKLLKAIVKKHKPSRGKGTKHPYLYSLKQTSTNPPTFAIKMNFKADLHDSYLRFIENNLRYKFGFTGVPLKIIVQKSQNVQDKK</sequence>
<comment type="function">
    <text evidence="8 10">GTPase that plays an essential role in the late steps of ribosome biogenesis.</text>
</comment>
<evidence type="ECO:0000313" key="13">
    <source>
        <dbReference type="Proteomes" id="UP000230564"/>
    </source>
</evidence>
<dbReference type="InterPro" id="IPR032859">
    <property type="entry name" value="KH_dom-like"/>
</dbReference>
<dbReference type="PROSITE" id="PS51712">
    <property type="entry name" value="G_ENGA"/>
    <property type="match status" value="2"/>
</dbReference>
<dbReference type="AlphaFoldDB" id="A0A2H0NDU8"/>
<keyword evidence="3 8" id="KW-0690">Ribosome biogenesis</keyword>
<evidence type="ECO:0000256" key="8">
    <source>
        <dbReference type="HAMAP-Rule" id="MF_00195"/>
    </source>
</evidence>
<protein>
    <recommendedName>
        <fullName evidence="2 8">GTPase Der</fullName>
    </recommendedName>
    <alternativeName>
        <fullName evidence="7 8">GTP-binding protein EngA</fullName>
    </alternativeName>
</protein>
<feature type="binding site" evidence="8">
    <location>
        <begin position="58"/>
        <end position="62"/>
    </location>
    <ligand>
        <name>GTP</name>
        <dbReference type="ChEBI" id="CHEBI:37565"/>
        <label>1</label>
    </ligand>
</feature>
<keyword evidence="4 10" id="KW-0677">Repeat</keyword>
<dbReference type="Pfam" id="PF14714">
    <property type="entry name" value="KH_dom-like"/>
    <property type="match status" value="1"/>
</dbReference>
<evidence type="ECO:0000256" key="7">
    <source>
        <dbReference type="ARBA" id="ARBA00032345"/>
    </source>
</evidence>
<evidence type="ECO:0000256" key="4">
    <source>
        <dbReference type="ARBA" id="ARBA00022737"/>
    </source>
</evidence>
<evidence type="ECO:0000256" key="5">
    <source>
        <dbReference type="ARBA" id="ARBA00022741"/>
    </source>
</evidence>